<accession>A0A9D3Z0A2</accession>
<dbReference type="SUPFAM" id="SSF49842">
    <property type="entry name" value="TNF-like"/>
    <property type="match status" value="1"/>
</dbReference>
<proteinExistence type="predicted"/>
<dbReference type="AlphaFoldDB" id="A0A9D3Z0A2"/>
<dbReference type="InterPro" id="IPR001073">
    <property type="entry name" value="C1q_dom"/>
</dbReference>
<dbReference type="InterPro" id="IPR008983">
    <property type="entry name" value="Tumour_necrosis_fac-like_dom"/>
</dbReference>
<dbReference type="Proteomes" id="UP000828390">
    <property type="component" value="Unassembled WGS sequence"/>
</dbReference>
<sequence>MYVNGGGGREWDSAASTVTVSLTKGDRVYVRHDDNDQGLAGIVRGGQTTFTGFLLQRQFDDAPVVG</sequence>
<dbReference type="Gene3D" id="2.60.120.40">
    <property type="match status" value="1"/>
</dbReference>
<organism evidence="2 3">
    <name type="scientific">Dreissena polymorpha</name>
    <name type="common">Zebra mussel</name>
    <name type="synonym">Mytilus polymorpha</name>
    <dbReference type="NCBI Taxonomy" id="45954"/>
    <lineage>
        <taxon>Eukaryota</taxon>
        <taxon>Metazoa</taxon>
        <taxon>Spiralia</taxon>
        <taxon>Lophotrochozoa</taxon>
        <taxon>Mollusca</taxon>
        <taxon>Bivalvia</taxon>
        <taxon>Autobranchia</taxon>
        <taxon>Heteroconchia</taxon>
        <taxon>Euheterodonta</taxon>
        <taxon>Imparidentia</taxon>
        <taxon>Neoheterodontei</taxon>
        <taxon>Myida</taxon>
        <taxon>Dreissenoidea</taxon>
        <taxon>Dreissenidae</taxon>
        <taxon>Dreissena</taxon>
    </lineage>
</organism>
<evidence type="ECO:0000313" key="2">
    <source>
        <dbReference type="EMBL" id="KAH3708012.1"/>
    </source>
</evidence>
<dbReference type="EMBL" id="JAIWYP010000014">
    <property type="protein sequence ID" value="KAH3708012.1"/>
    <property type="molecule type" value="Genomic_DNA"/>
</dbReference>
<comment type="caution">
    <text evidence="2">The sequence shown here is derived from an EMBL/GenBank/DDBJ whole genome shotgun (WGS) entry which is preliminary data.</text>
</comment>
<keyword evidence="3" id="KW-1185">Reference proteome</keyword>
<reference evidence="2" key="1">
    <citation type="journal article" date="2019" name="bioRxiv">
        <title>The Genome of the Zebra Mussel, Dreissena polymorpha: A Resource for Invasive Species Research.</title>
        <authorList>
            <person name="McCartney M.A."/>
            <person name="Auch B."/>
            <person name="Kono T."/>
            <person name="Mallez S."/>
            <person name="Zhang Y."/>
            <person name="Obille A."/>
            <person name="Becker A."/>
            <person name="Abrahante J.E."/>
            <person name="Garbe J."/>
            <person name="Badalamenti J.P."/>
            <person name="Herman A."/>
            <person name="Mangelson H."/>
            <person name="Liachko I."/>
            <person name="Sullivan S."/>
            <person name="Sone E.D."/>
            <person name="Koren S."/>
            <person name="Silverstein K.A.T."/>
            <person name="Beckman K.B."/>
            <person name="Gohl D.M."/>
        </authorList>
    </citation>
    <scope>NUCLEOTIDE SEQUENCE</scope>
    <source>
        <strain evidence="2">Duluth1</strain>
        <tissue evidence="2">Whole animal</tissue>
    </source>
</reference>
<feature type="domain" description="C1q" evidence="1">
    <location>
        <begin position="1"/>
        <end position="61"/>
    </location>
</feature>
<dbReference type="Pfam" id="PF00386">
    <property type="entry name" value="C1q"/>
    <property type="match status" value="1"/>
</dbReference>
<evidence type="ECO:0000313" key="3">
    <source>
        <dbReference type="Proteomes" id="UP000828390"/>
    </source>
</evidence>
<gene>
    <name evidence="2" type="ORF">DPMN_067451</name>
</gene>
<dbReference type="PROSITE" id="PS50871">
    <property type="entry name" value="C1Q"/>
    <property type="match status" value="1"/>
</dbReference>
<evidence type="ECO:0000259" key="1">
    <source>
        <dbReference type="PROSITE" id="PS50871"/>
    </source>
</evidence>
<name>A0A9D3Z0A2_DREPO</name>
<protein>
    <recommendedName>
        <fullName evidence="1">C1q domain-containing protein</fullName>
    </recommendedName>
</protein>
<reference evidence="2" key="2">
    <citation type="submission" date="2020-11" db="EMBL/GenBank/DDBJ databases">
        <authorList>
            <person name="McCartney M.A."/>
            <person name="Auch B."/>
            <person name="Kono T."/>
            <person name="Mallez S."/>
            <person name="Becker A."/>
            <person name="Gohl D.M."/>
            <person name="Silverstein K.A.T."/>
            <person name="Koren S."/>
            <person name="Bechman K.B."/>
            <person name="Herman A."/>
            <person name="Abrahante J.E."/>
            <person name="Garbe J."/>
        </authorList>
    </citation>
    <scope>NUCLEOTIDE SEQUENCE</scope>
    <source>
        <strain evidence="2">Duluth1</strain>
        <tissue evidence="2">Whole animal</tissue>
    </source>
</reference>